<dbReference type="InterPro" id="IPR020904">
    <property type="entry name" value="Sc_DH/Rdtase_CS"/>
</dbReference>
<dbReference type="FunFam" id="3.40.50.720:FF:000084">
    <property type="entry name" value="Short-chain dehydrogenase reductase"/>
    <property type="match status" value="1"/>
</dbReference>
<dbReference type="PRINTS" id="PR00081">
    <property type="entry name" value="GDHRDH"/>
</dbReference>
<accession>A0A182JV87</accession>
<dbReference type="Gene3D" id="3.40.50.720">
    <property type="entry name" value="NAD(P)-binding Rossmann-like Domain"/>
    <property type="match status" value="2"/>
</dbReference>
<dbReference type="Pfam" id="PF00106">
    <property type="entry name" value="adh_short"/>
    <property type="match status" value="1"/>
</dbReference>
<dbReference type="GO" id="GO:0004090">
    <property type="term" value="F:carbonyl reductase (NADPH) activity"/>
    <property type="evidence" value="ECO:0007669"/>
    <property type="project" value="TreeGrafter"/>
</dbReference>
<dbReference type="InterPro" id="IPR002347">
    <property type="entry name" value="SDR_fam"/>
</dbReference>
<evidence type="ECO:0000256" key="2">
    <source>
        <dbReference type="ARBA" id="ARBA00023002"/>
    </source>
</evidence>
<protein>
    <recommendedName>
        <fullName evidence="6">Dehydrogenase/reductase SDR family member 4</fullName>
    </recommendedName>
</protein>
<evidence type="ECO:0008006" key="6">
    <source>
        <dbReference type="Google" id="ProtNLM"/>
    </source>
</evidence>
<dbReference type="PRINTS" id="PR00080">
    <property type="entry name" value="SDRFAMILY"/>
</dbReference>
<dbReference type="STRING" id="43041.A0A182JV87"/>
<dbReference type="EnsemblMetazoa" id="ACHR002419-RA">
    <property type="protein sequence ID" value="ACHR002419-PA"/>
    <property type="gene ID" value="ACHR002419"/>
</dbReference>
<name>A0A182JV87_9DIPT</name>
<organism evidence="4 5">
    <name type="scientific">Anopheles christyi</name>
    <dbReference type="NCBI Taxonomy" id="43041"/>
    <lineage>
        <taxon>Eukaryota</taxon>
        <taxon>Metazoa</taxon>
        <taxon>Ecdysozoa</taxon>
        <taxon>Arthropoda</taxon>
        <taxon>Hexapoda</taxon>
        <taxon>Insecta</taxon>
        <taxon>Pterygota</taxon>
        <taxon>Neoptera</taxon>
        <taxon>Endopterygota</taxon>
        <taxon>Diptera</taxon>
        <taxon>Nematocera</taxon>
        <taxon>Culicoidea</taxon>
        <taxon>Culicidae</taxon>
        <taxon>Anophelinae</taxon>
        <taxon>Anopheles</taxon>
    </lineage>
</organism>
<dbReference type="PANTHER" id="PTHR43943">
    <property type="entry name" value="DEHYDROGENASE/REDUCTASE (SDR FAMILY) MEMBER 4"/>
    <property type="match status" value="1"/>
</dbReference>
<dbReference type="SUPFAM" id="SSF51735">
    <property type="entry name" value="NAD(P)-binding Rossmann-fold domains"/>
    <property type="match status" value="2"/>
</dbReference>
<proteinExistence type="inferred from homology"/>
<evidence type="ECO:0000256" key="1">
    <source>
        <dbReference type="ARBA" id="ARBA00006484"/>
    </source>
</evidence>
<keyword evidence="5" id="KW-1185">Reference proteome</keyword>
<comment type="similarity">
    <text evidence="1 3">Belongs to the short-chain dehydrogenases/reductases (SDR) family.</text>
</comment>
<sequence>MLRTFAGSAVLTQTIRMTMERNLCSSSGIAAKRLTGKVALVTASTEGIGYAIAERLGKEGAKVVVSSRKQQNVDRAVNDLQAAGVEVSGIKCHVANATDRKALFEHAAQKFGGIDILVSNAAVNPEVGGVLECSESAWDKIFEVNVKCSYLLAKEALPFIRERKSGSIVFISSIAGFQPFQLLGAYSVSKTALFGLTKAASQELASENIRVNCIAPGVVQTKFAGALQESDAAKEETLSRIPMGRVAQPNEIAGVCAFLVSDDASYITGETIVASGGMASRFIADRLAIEGAKVVVSSRKQQNVDRAVKDLQAAGVEVSGIKCHVANATARKALFEHAAQKLCAFLVSDDAIVGFNYCF</sequence>
<reference evidence="5" key="1">
    <citation type="submission" date="2013-03" db="EMBL/GenBank/DDBJ databases">
        <title>The Genome Sequence of Anopheles christyi ACHKN1017.</title>
        <authorList>
            <consortium name="The Broad Institute Genomics Platform"/>
            <person name="Neafsey D.E."/>
            <person name="Besansky N."/>
            <person name="Walker B."/>
            <person name="Young S.K."/>
            <person name="Zeng Q."/>
            <person name="Gargeya S."/>
            <person name="Fitzgerald M."/>
            <person name="Haas B."/>
            <person name="Abouelleil A."/>
            <person name="Allen A.W."/>
            <person name="Alvarado L."/>
            <person name="Arachchi H.M."/>
            <person name="Berlin A.M."/>
            <person name="Chapman S.B."/>
            <person name="Gainer-Dewar J."/>
            <person name="Goldberg J."/>
            <person name="Griggs A."/>
            <person name="Gujja S."/>
            <person name="Hansen M."/>
            <person name="Howarth C."/>
            <person name="Imamovic A."/>
            <person name="Ireland A."/>
            <person name="Larimer J."/>
            <person name="McCowan C."/>
            <person name="Murphy C."/>
            <person name="Pearson M."/>
            <person name="Poon T.W."/>
            <person name="Priest M."/>
            <person name="Roberts A."/>
            <person name="Saif S."/>
            <person name="Shea T."/>
            <person name="Sisk P."/>
            <person name="Sykes S."/>
            <person name="Wortman J."/>
            <person name="Nusbaum C."/>
            <person name="Birren B."/>
        </authorList>
    </citation>
    <scope>NUCLEOTIDE SEQUENCE [LARGE SCALE GENOMIC DNA]</scope>
    <source>
        <strain evidence="5">ACHKN1017</strain>
    </source>
</reference>
<evidence type="ECO:0000313" key="5">
    <source>
        <dbReference type="Proteomes" id="UP000075881"/>
    </source>
</evidence>
<evidence type="ECO:0000313" key="4">
    <source>
        <dbReference type="EnsemblMetazoa" id="ACHR002419-PA"/>
    </source>
</evidence>
<dbReference type="AlphaFoldDB" id="A0A182JV87"/>
<dbReference type="InterPro" id="IPR036291">
    <property type="entry name" value="NAD(P)-bd_dom_sf"/>
</dbReference>
<dbReference type="PROSITE" id="PS00061">
    <property type="entry name" value="ADH_SHORT"/>
    <property type="match status" value="1"/>
</dbReference>
<dbReference type="VEuPathDB" id="VectorBase:ACHR002419"/>
<dbReference type="Pfam" id="PF13561">
    <property type="entry name" value="adh_short_C2"/>
    <property type="match status" value="1"/>
</dbReference>
<evidence type="ECO:0000256" key="3">
    <source>
        <dbReference type="RuleBase" id="RU000363"/>
    </source>
</evidence>
<reference evidence="4" key="2">
    <citation type="submission" date="2020-05" db="UniProtKB">
        <authorList>
            <consortium name="EnsemblMetazoa"/>
        </authorList>
    </citation>
    <scope>IDENTIFICATION</scope>
    <source>
        <strain evidence="4">ACHKN1017</strain>
    </source>
</reference>
<dbReference type="Proteomes" id="UP000075881">
    <property type="component" value="Unassembled WGS sequence"/>
</dbReference>
<dbReference type="NCBIfam" id="NF005559">
    <property type="entry name" value="PRK07231.1"/>
    <property type="match status" value="1"/>
</dbReference>
<keyword evidence="2" id="KW-0560">Oxidoreductase</keyword>
<dbReference type="PANTHER" id="PTHR43943:SF2">
    <property type="entry name" value="DEHYDROGENASE_REDUCTASE 4"/>
    <property type="match status" value="1"/>
</dbReference>